<proteinExistence type="predicted"/>
<evidence type="ECO:0000313" key="1">
    <source>
        <dbReference type="EMBL" id="PTM52282.1"/>
    </source>
</evidence>
<organism evidence="1 2">
    <name type="scientific">Phreatobacter oligotrophus</name>
    <dbReference type="NCBI Taxonomy" id="1122261"/>
    <lineage>
        <taxon>Bacteria</taxon>
        <taxon>Pseudomonadati</taxon>
        <taxon>Pseudomonadota</taxon>
        <taxon>Alphaproteobacteria</taxon>
        <taxon>Hyphomicrobiales</taxon>
        <taxon>Phreatobacteraceae</taxon>
        <taxon>Phreatobacter</taxon>
    </lineage>
</organism>
<protein>
    <submittedName>
        <fullName evidence="1">Uncharacterized protein</fullName>
    </submittedName>
</protein>
<dbReference type="AlphaFoldDB" id="A0A2T4YZA4"/>
<reference evidence="1 2" key="1">
    <citation type="submission" date="2018-04" db="EMBL/GenBank/DDBJ databases">
        <title>Genomic Encyclopedia of Archaeal and Bacterial Type Strains, Phase II (KMG-II): from individual species to whole genera.</title>
        <authorList>
            <person name="Goeker M."/>
        </authorList>
    </citation>
    <scope>NUCLEOTIDE SEQUENCE [LARGE SCALE GENOMIC DNA]</scope>
    <source>
        <strain evidence="1 2">DSM 25521</strain>
    </source>
</reference>
<evidence type="ECO:0000313" key="2">
    <source>
        <dbReference type="Proteomes" id="UP000241808"/>
    </source>
</evidence>
<dbReference type="OrthoDB" id="9844077at2"/>
<comment type="caution">
    <text evidence="1">The sequence shown here is derived from an EMBL/GenBank/DDBJ whole genome shotgun (WGS) entry which is preliminary data.</text>
</comment>
<gene>
    <name evidence="1" type="ORF">C8P69_10882</name>
</gene>
<dbReference type="EMBL" id="PZZL01000008">
    <property type="protein sequence ID" value="PTM52282.1"/>
    <property type="molecule type" value="Genomic_DNA"/>
</dbReference>
<sequence>MVSSLGPSAWDTMQSYSTRRSYGAAQGLANSSAMASQLFGADPSTNAALAIFGVDTGSSDALFASTNEGREASMTIAMARAAWAKDTPTKADEVTAKALAGDGLGDIFDFFA</sequence>
<accession>A0A2T4YZA4</accession>
<dbReference type="Proteomes" id="UP000241808">
    <property type="component" value="Unassembled WGS sequence"/>
</dbReference>
<name>A0A2T4YZA4_9HYPH</name>
<keyword evidence="2" id="KW-1185">Reference proteome</keyword>
<dbReference type="RefSeq" id="WP_108178667.1">
    <property type="nucleotide sequence ID" value="NZ_PZZL01000008.1"/>
</dbReference>